<gene>
    <name evidence="5" type="primary">mptE</name>
    <name evidence="7" type="ordered locus">MCP_0221</name>
</gene>
<dbReference type="GO" id="GO:0009229">
    <property type="term" value="P:thiamine diphosphate biosynthetic process"/>
    <property type="evidence" value="ECO:0007669"/>
    <property type="project" value="InterPro"/>
</dbReference>
<keyword evidence="3 5" id="KW-0418">Kinase</keyword>
<dbReference type="PATRIC" id="fig|304371.9.peg.228"/>
<dbReference type="GO" id="GO:2001118">
    <property type="term" value="P:tetrahydromethanopterin biosynthetic process"/>
    <property type="evidence" value="ECO:0007669"/>
    <property type="project" value="UniProtKB-UniRule"/>
</dbReference>
<dbReference type="InParanoid" id="D1YV21"/>
<dbReference type="FunCoup" id="D1YV21">
    <property type="interactions" value="7"/>
</dbReference>
<reference evidence="7 8" key="2">
    <citation type="journal article" date="2008" name="Int. J. Syst. Evol. Microbiol.">
        <title>Methanocella paludicola gen. nov., sp. nov., a methane-producing archaeon, the first isolate of the lineage 'Rice Cluster I', and proposal of the new archaeal order Methanocellales ord. nov.</title>
        <authorList>
            <person name="Sakai S."/>
            <person name="Imachi H."/>
            <person name="Hanada S."/>
            <person name="Ohashi A."/>
            <person name="Harada H."/>
            <person name="Kamagata Y."/>
        </authorList>
    </citation>
    <scope>NUCLEOTIDE SEQUENCE [LARGE SCALE GENOMIC DNA]</scope>
    <source>
        <strain evidence="8">DSM 17711 / JCM 13418 / NBRC 101707 / SANAE</strain>
    </source>
</reference>
<dbReference type="eggNOG" id="arCOG04303">
    <property type="taxonomic scope" value="Archaea"/>
</dbReference>
<dbReference type="EMBL" id="AP011532">
    <property type="protein sequence ID" value="BAI60293.1"/>
    <property type="molecule type" value="Genomic_DNA"/>
</dbReference>
<dbReference type="Proteomes" id="UP000001882">
    <property type="component" value="Chromosome"/>
</dbReference>
<dbReference type="UniPathway" id="UPA00065"/>
<evidence type="ECO:0000256" key="4">
    <source>
        <dbReference type="ARBA" id="ARBA00022840"/>
    </source>
</evidence>
<dbReference type="InterPro" id="IPR002826">
    <property type="entry name" value="MptE-like"/>
</dbReference>
<evidence type="ECO:0000313" key="8">
    <source>
        <dbReference type="Proteomes" id="UP000001882"/>
    </source>
</evidence>
<dbReference type="AlphaFoldDB" id="D1YV21"/>
<dbReference type="GO" id="GO:0005524">
    <property type="term" value="F:ATP binding"/>
    <property type="evidence" value="ECO:0007669"/>
    <property type="project" value="UniProtKB-UniRule"/>
</dbReference>
<keyword evidence="8" id="KW-1185">Reference proteome</keyword>
<comment type="similarity">
    <text evidence="5">Belongs to the archaeal 6-HMPDK family.</text>
</comment>
<dbReference type="HAMAP" id="MF_02131">
    <property type="entry name" value="HMPDK_arch"/>
    <property type="match status" value="1"/>
</dbReference>
<dbReference type="RefSeq" id="WP_012898973.1">
    <property type="nucleotide sequence ID" value="NC_013665.1"/>
</dbReference>
<dbReference type="EC" id="2.7.6.3" evidence="5"/>
<dbReference type="InterPro" id="IPR036759">
    <property type="entry name" value="TPK_catalytic_sf"/>
</dbReference>
<evidence type="ECO:0000313" key="7">
    <source>
        <dbReference type="EMBL" id="BAI60293.1"/>
    </source>
</evidence>
<reference evidence="8" key="3">
    <citation type="journal article" date="2011" name="PLoS ONE">
        <title>Genome sequence of a mesophilic hydrogenotrophic methanogen Methanocella paludicola, the first cultivated representative of the order Methanocellales.</title>
        <authorList>
            <person name="Sakai S."/>
            <person name="Takaki Y."/>
            <person name="Shimamura S."/>
            <person name="Sekine M."/>
            <person name="Tajima T."/>
            <person name="Kosugi H."/>
            <person name="Ichikawa N."/>
            <person name="Tasumi E."/>
            <person name="Hiraki A.T."/>
            <person name="Shimizu A."/>
            <person name="Kato Y."/>
            <person name="Nishiko R."/>
            <person name="Mori K."/>
            <person name="Fujita N."/>
            <person name="Imachi H."/>
            <person name="Takai K."/>
        </authorList>
    </citation>
    <scope>NUCLEOTIDE SEQUENCE [LARGE SCALE GENOMIC DNA]</scope>
    <source>
        <strain evidence="8">DSM 17711 / JCM 13418 / NBRC 101707 / SANAE</strain>
    </source>
</reference>
<dbReference type="STRING" id="304371.MCP_0221"/>
<dbReference type="SUPFAM" id="SSF63999">
    <property type="entry name" value="Thiamin pyrophosphokinase, catalytic domain"/>
    <property type="match status" value="1"/>
</dbReference>
<dbReference type="GO" id="GO:0003848">
    <property type="term" value="F:2-amino-4-hydroxy-6-hydroxymethyldihydropteridine diphosphokinase activity"/>
    <property type="evidence" value="ECO:0007669"/>
    <property type="project" value="UniProtKB-UniRule"/>
</dbReference>
<keyword evidence="2 5" id="KW-0547">Nucleotide-binding</keyword>
<dbReference type="InterPro" id="IPR027510">
    <property type="entry name" value="HMPDK_MptE"/>
</dbReference>
<evidence type="ECO:0000256" key="5">
    <source>
        <dbReference type="HAMAP-Rule" id="MF_02131"/>
    </source>
</evidence>
<dbReference type="KEGG" id="mpd:MCP_0221"/>
<dbReference type="Pfam" id="PF01973">
    <property type="entry name" value="MptE-like"/>
    <property type="match status" value="1"/>
</dbReference>
<comment type="cofactor">
    <cofactor evidence="5">
        <name>Mg(2+)</name>
        <dbReference type="ChEBI" id="CHEBI:18420"/>
    </cofactor>
</comment>
<dbReference type="GeneID" id="8682917"/>
<keyword evidence="4 5" id="KW-0067">ATP-binding</keyword>
<dbReference type="GO" id="GO:0000287">
    <property type="term" value="F:magnesium ion binding"/>
    <property type="evidence" value="ECO:0007669"/>
    <property type="project" value="UniProtKB-UniRule"/>
</dbReference>
<accession>D1YV21</accession>
<dbReference type="Gene3D" id="3.40.50.10240">
    <property type="entry name" value="Thiamin pyrophosphokinase, catalytic domain"/>
    <property type="match status" value="1"/>
</dbReference>
<evidence type="ECO:0000259" key="6">
    <source>
        <dbReference type="Pfam" id="PF01973"/>
    </source>
</evidence>
<proteinExistence type="inferred from homology"/>
<comment type="function">
    <text evidence="5">Catalyzes the transfer of diphosphate from ATP to 6-hydroxymethyl-7,8-dihydropterin (6-HMD), leading to 6-hydroxymethyl-7,8-dihydropterin diphosphate (6-HMDP).</text>
</comment>
<evidence type="ECO:0000256" key="1">
    <source>
        <dbReference type="ARBA" id="ARBA00022679"/>
    </source>
</evidence>
<keyword evidence="5" id="KW-0460">Magnesium</keyword>
<evidence type="ECO:0000256" key="3">
    <source>
        <dbReference type="ARBA" id="ARBA00022777"/>
    </source>
</evidence>
<name>D1YV21_METPS</name>
<dbReference type="PANTHER" id="PTHR39648:SF1">
    <property type="entry name" value="6-HYDROXYMETHYL-7,8-DIHYDROPTERIN PYROPHOSPHOKINASE"/>
    <property type="match status" value="1"/>
</dbReference>
<comment type="pathway">
    <text evidence="5">Cofactor biosynthesis; 5,6,7,8-tetrahydromethanopterin biosynthesis.</text>
</comment>
<evidence type="ECO:0000256" key="2">
    <source>
        <dbReference type="ARBA" id="ARBA00022741"/>
    </source>
</evidence>
<organism evidence="7 8">
    <name type="scientific">Methanocella paludicola (strain DSM 17711 / JCM 13418 / NBRC 101707 / SANAE)</name>
    <dbReference type="NCBI Taxonomy" id="304371"/>
    <lineage>
        <taxon>Archaea</taxon>
        <taxon>Methanobacteriati</taxon>
        <taxon>Methanobacteriota</taxon>
        <taxon>Stenosarchaea group</taxon>
        <taxon>Methanomicrobia</taxon>
        <taxon>Methanocellales</taxon>
        <taxon>Methanocellaceae</taxon>
        <taxon>Methanocella</taxon>
    </lineage>
</organism>
<comment type="catalytic activity">
    <reaction evidence="5">
        <text>6-hydroxymethyl-7,8-dihydropterin + ATP = (7,8-dihydropterin-6-yl)methyl diphosphate + AMP + H(+)</text>
        <dbReference type="Rhea" id="RHEA:11412"/>
        <dbReference type="ChEBI" id="CHEBI:15378"/>
        <dbReference type="ChEBI" id="CHEBI:30616"/>
        <dbReference type="ChEBI" id="CHEBI:44841"/>
        <dbReference type="ChEBI" id="CHEBI:72950"/>
        <dbReference type="ChEBI" id="CHEBI:456215"/>
        <dbReference type="EC" id="2.7.6.3"/>
    </reaction>
</comment>
<dbReference type="OrthoDB" id="34207at2157"/>
<sequence>MRYEQWEPYYRAILQDFGWTAEGDEKAAELLSSMLPEDTPCLARVEELIRGKEVIVCGKAPTLQKDMAKVDWWYKYTVIAADGAVSTLLDQGIVPDIVVSDLDGRHEDLLEADSLGSIIVAHAHADNVEAVKSLVPKLRHVVGTTQARPLRNVYNFGGFSDGDRCVFLAKELGAKSIKIIGFDLDDTKVTPKKLKKLKWARRLLGDLGINI</sequence>
<protein>
    <recommendedName>
        <fullName evidence="5">6-hydroxymethyl-7,8-dihydropterin pyrophosphokinase</fullName>
        <shortName evidence="5">HPPK</shortName>
        <ecNumber evidence="5">2.7.6.3</ecNumber>
    </recommendedName>
    <alternativeName>
        <fullName evidence="5">2-amino-4-hydroxy-6-hydroxymethyldihydropteridine pyrophosphokinase</fullName>
    </alternativeName>
    <alternativeName>
        <fullName evidence="5">6-hydroxymethyl-7,8-dihydropterin diphosphokinase</fullName>
        <shortName evidence="5">6-HMPDK</shortName>
    </alternativeName>
    <alternativeName>
        <fullName evidence="5">7,8-dihydro-6-hydroxymethylpterin diphosphokinase</fullName>
    </alternativeName>
    <alternativeName>
        <fullName evidence="5">7,8-dihydro-6-hydroxymethylpterin pyrophosphokinase</fullName>
        <shortName evidence="5">PPPK</shortName>
    </alternativeName>
</protein>
<feature type="domain" description="6-hydroxymethylpterin diphosphokinase MptE-like" evidence="6">
    <location>
        <begin position="45"/>
        <end position="187"/>
    </location>
</feature>
<reference evidence="7 8" key="1">
    <citation type="journal article" date="2007" name="Appl. Environ. Microbiol.">
        <title>Isolation of key methanogens for global methane emission from rice paddy fields: a novel isolate affiliated with the clone cluster rice cluster I.</title>
        <authorList>
            <person name="Sakai S."/>
            <person name="Imachi H."/>
            <person name="Sekiguchi Y."/>
            <person name="Ohashi A."/>
            <person name="Harada H."/>
            <person name="Kamagata Y."/>
        </authorList>
    </citation>
    <scope>NUCLEOTIDE SEQUENCE [LARGE SCALE GENOMIC DNA]</scope>
    <source>
        <strain evidence="8">DSM 17711 / JCM 13418 / NBRC 101707 / SANAE</strain>
    </source>
</reference>
<keyword evidence="1 5" id="KW-0808">Transferase</keyword>
<dbReference type="GO" id="GO:0016301">
    <property type="term" value="F:kinase activity"/>
    <property type="evidence" value="ECO:0007669"/>
    <property type="project" value="UniProtKB-KW"/>
</dbReference>
<dbReference type="PANTHER" id="PTHR39648">
    <property type="entry name" value="6-HYDROXYMETHYL-7,8-DIHYDROPTERIN PYROPHOSPHOKINASE"/>
    <property type="match status" value="1"/>
</dbReference>
<dbReference type="GO" id="GO:0004788">
    <property type="term" value="F:thiamine diphosphokinase activity"/>
    <property type="evidence" value="ECO:0007669"/>
    <property type="project" value="InterPro"/>
</dbReference>